<keyword evidence="2" id="KW-0547">Nucleotide-binding</keyword>
<dbReference type="GO" id="GO:0016887">
    <property type="term" value="F:ATP hydrolysis activity"/>
    <property type="evidence" value="ECO:0007669"/>
    <property type="project" value="InterPro"/>
</dbReference>
<evidence type="ECO:0000313" key="5">
    <source>
        <dbReference type="EMBL" id="QDL06599.1"/>
    </source>
</evidence>
<dbReference type="Pfam" id="PF00005">
    <property type="entry name" value="ABC_tran"/>
    <property type="match status" value="1"/>
</dbReference>
<reference evidence="5 6" key="1">
    <citation type="submission" date="2018-06" db="EMBL/GenBank/DDBJ databases">
        <title>Comparative genomics of Brasilonema spp. strains.</title>
        <authorList>
            <person name="Alvarenga D.O."/>
            <person name="Fiore M.F."/>
            <person name="Varani A.M."/>
        </authorList>
    </citation>
    <scope>NUCLEOTIDE SEQUENCE [LARGE SCALE GENOMIC DNA]</scope>
    <source>
        <strain evidence="5 6">CENA114</strain>
    </source>
</reference>
<dbReference type="PROSITE" id="PS50893">
    <property type="entry name" value="ABC_TRANSPORTER_2"/>
    <property type="match status" value="1"/>
</dbReference>
<dbReference type="SUPFAM" id="SSF52540">
    <property type="entry name" value="P-loop containing nucleoside triphosphate hydrolases"/>
    <property type="match status" value="1"/>
</dbReference>
<feature type="domain" description="ABC transporter" evidence="4">
    <location>
        <begin position="22"/>
        <end position="253"/>
    </location>
</feature>
<keyword evidence="3 5" id="KW-0067">ATP-binding</keyword>
<dbReference type="InterPro" id="IPR027417">
    <property type="entry name" value="P-loop_NTPase"/>
</dbReference>
<dbReference type="SMART" id="SM00382">
    <property type="entry name" value="AAA"/>
    <property type="match status" value="1"/>
</dbReference>
<dbReference type="Proteomes" id="UP000503129">
    <property type="component" value="Chromosome"/>
</dbReference>
<dbReference type="GO" id="GO:0005886">
    <property type="term" value="C:plasma membrane"/>
    <property type="evidence" value="ECO:0007669"/>
    <property type="project" value="TreeGrafter"/>
</dbReference>
<dbReference type="AlphaFoldDB" id="A0A856M9B8"/>
<dbReference type="InterPro" id="IPR017871">
    <property type="entry name" value="ABC_transporter-like_CS"/>
</dbReference>
<sequence>MPNTLSLTDSRVPNPGNQPVIIRLENVFKVYGSGEAEVRALNGVNLTIEEGEYCSIMGPSGSGKSTAMNIIGCLDRPSSGHYYLDKLDVAEMKDTELAEIRNKKLGFVFQQFHLLPQLSALENVMLPMIYAGVNGKERRDRAAEALKRVGLEKRLNNKPTQLSGGQQQRVAIARAIVNRPVLLLADEPTGALDSRTTQEVLDIFGELNASGITVVMVTHEPEVARQTQRVVWFRDGDVVHSHLSPSDLGHLAVS</sequence>
<dbReference type="KEGG" id="bsen:DP114_00555"/>
<dbReference type="PANTHER" id="PTHR24220:SF86">
    <property type="entry name" value="ABC TRANSPORTER ABCH.1"/>
    <property type="match status" value="1"/>
</dbReference>
<dbReference type="PANTHER" id="PTHR24220">
    <property type="entry name" value="IMPORT ATP-BINDING PROTEIN"/>
    <property type="match status" value="1"/>
</dbReference>
<dbReference type="RefSeq" id="WP_305764690.1">
    <property type="nucleotide sequence ID" value="NZ_CAWOXK010000001.1"/>
</dbReference>
<evidence type="ECO:0000256" key="2">
    <source>
        <dbReference type="ARBA" id="ARBA00022741"/>
    </source>
</evidence>
<dbReference type="GO" id="GO:0098796">
    <property type="term" value="C:membrane protein complex"/>
    <property type="evidence" value="ECO:0007669"/>
    <property type="project" value="UniProtKB-ARBA"/>
</dbReference>
<evidence type="ECO:0000256" key="1">
    <source>
        <dbReference type="ARBA" id="ARBA00022448"/>
    </source>
</evidence>
<name>A0A856M9B8_9CYAN</name>
<evidence type="ECO:0000256" key="3">
    <source>
        <dbReference type="ARBA" id="ARBA00022840"/>
    </source>
</evidence>
<organism evidence="5 6">
    <name type="scientific">Brasilonema sennae CENA114</name>
    <dbReference type="NCBI Taxonomy" id="415709"/>
    <lineage>
        <taxon>Bacteria</taxon>
        <taxon>Bacillati</taxon>
        <taxon>Cyanobacteriota</taxon>
        <taxon>Cyanophyceae</taxon>
        <taxon>Nostocales</taxon>
        <taxon>Scytonemataceae</taxon>
        <taxon>Brasilonema</taxon>
        <taxon>Bromeliae group (in: Brasilonema)</taxon>
    </lineage>
</organism>
<gene>
    <name evidence="5" type="ORF">DP114_00555</name>
</gene>
<dbReference type="InterPro" id="IPR017911">
    <property type="entry name" value="MacB-like_ATP-bd"/>
</dbReference>
<keyword evidence="6" id="KW-1185">Reference proteome</keyword>
<dbReference type="InterPro" id="IPR015854">
    <property type="entry name" value="ABC_transpr_LolD-like"/>
</dbReference>
<dbReference type="CDD" id="cd03255">
    <property type="entry name" value="ABC_MJ0796_LolCDE_FtsE"/>
    <property type="match status" value="1"/>
</dbReference>
<dbReference type="PROSITE" id="PS00211">
    <property type="entry name" value="ABC_TRANSPORTER_1"/>
    <property type="match status" value="1"/>
</dbReference>
<dbReference type="EMBL" id="CP030118">
    <property type="protein sequence ID" value="QDL06599.1"/>
    <property type="molecule type" value="Genomic_DNA"/>
</dbReference>
<dbReference type="FunFam" id="3.40.50.300:FF:000032">
    <property type="entry name" value="Export ABC transporter ATP-binding protein"/>
    <property type="match status" value="1"/>
</dbReference>
<dbReference type="InterPro" id="IPR003593">
    <property type="entry name" value="AAA+_ATPase"/>
</dbReference>
<evidence type="ECO:0000259" key="4">
    <source>
        <dbReference type="PROSITE" id="PS50893"/>
    </source>
</evidence>
<keyword evidence="1" id="KW-0813">Transport</keyword>
<protein>
    <submittedName>
        <fullName evidence="5">ABC transporter ATP-binding protein</fullName>
    </submittedName>
</protein>
<dbReference type="InterPro" id="IPR003439">
    <property type="entry name" value="ABC_transporter-like_ATP-bd"/>
</dbReference>
<dbReference type="GO" id="GO:0005524">
    <property type="term" value="F:ATP binding"/>
    <property type="evidence" value="ECO:0007669"/>
    <property type="project" value="UniProtKB-KW"/>
</dbReference>
<evidence type="ECO:0000313" key="6">
    <source>
        <dbReference type="Proteomes" id="UP000503129"/>
    </source>
</evidence>
<dbReference type="Gene3D" id="3.40.50.300">
    <property type="entry name" value="P-loop containing nucleotide triphosphate hydrolases"/>
    <property type="match status" value="1"/>
</dbReference>
<accession>A0A856M9B8</accession>
<dbReference type="GO" id="GO:0022857">
    <property type="term" value="F:transmembrane transporter activity"/>
    <property type="evidence" value="ECO:0007669"/>
    <property type="project" value="TreeGrafter"/>
</dbReference>
<proteinExistence type="predicted"/>